<feature type="region of interest" description="Disordered" evidence="1">
    <location>
        <begin position="179"/>
        <end position="205"/>
    </location>
</feature>
<reference evidence="3 4" key="1">
    <citation type="submission" date="2023-11" db="EMBL/GenBank/DDBJ databases">
        <authorList>
            <person name="Okamura Y."/>
        </authorList>
    </citation>
    <scope>NUCLEOTIDE SEQUENCE [LARGE SCALE GENOMIC DNA]</scope>
</reference>
<comment type="caution">
    <text evidence="3">The sequence shown here is derived from an EMBL/GenBank/DDBJ whole genome shotgun (WGS) entry which is preliminary data.</text>
</comment>
<keyword evidence="2" id="KW-0732">Signal</keyword>
<sequence length="335" mass="37057">MCFGSTRRWVVILVIIFCRRVNVQFAYPVFMPPPPPPPPMLAMPPPMPIPIIAIEIPEFTTTTTTTTEKSVAIAIPVPIPMPVQVAVPAFAPAFCVASPRAKSCPPCPPCLCMPQCTPAFFSYCSPCHLKCRCLNPGDSPIPLPPVPPLPVPGPAYPIPVPMPAGPPVVVVPVPPHIQYRQRRRKARPSSTSEESSDSSDCDQSRRFKRRRLSVLRTRGSFDSDDELVKPLLTYVSNNGDVKYERRISNDEAERLLGESDARRYKNVKVMTRDGEQNNQQVVVVSNDDNSHGRYKQVVLRGGVSSHLLSSGRKELVFKPPDNKRISNLSVSFQIA</sequence>
<dbReference type="Proteomes" id="UP001497472">
    <property type="component" value="Unassembled WGS sequence"/>
</dbReference>
<feature type="chain" id="PRO_5043471824" evidence="2">
    <location>
        <begin position="27"/>
        <end position="335"/>
    </location>
</feature>
<name>A0AAV1J712_9NEOP</name>
<dbReference type="AlphaFoldDB" id="A0AAV1J712"/>
<evidence type="ECO:0000256" key="1">
    <source>
        <dbReference type="SAM" id="MobiDB-lite"/>
    </source>
</evidence>
<proteinExistence type="predicted"/>
<organism evidence="3 4">
    <name type="scientific">Leptosia nina</name>
    <dbReference type="NCBI Taxonomy" id="320188"/>
    <lineage>
        <taxon>Eukaryota</taxon>
        <taxon>Metazoa</taxon>
        <taxon>Ecdysozoa</taxon>
        <taxon>Arthropoda</taxon>
        <taxon>Hexapoda</taxon>
        <taxon>Insecta</taxon>
        <taxon>Pterygota</taxon>
        <taxon>Neoptera</taxon>
        <taxon>Endopterygota</taxon>
        <taxon>Lepidoptera</taxon>
        <taxon>Glossata</taxon>
        <taxon>Ditrysia</taxon>
        <taxon>Papilionoidea</taxon>
        <taxon>Pieridae</taxon>
        <taxon>Pierinae</taxon>
        <taxon>Leptosia</taxon>
    </lineage>
</organism>
<evidence type="ECO:0000313" key="4">
    <source>
        <dbReference type="Proteomes" id="UP001497472"/>
    </source>
</evidence>
<gene>
    <name evidence="3" type="ORF">LNINA_LOCUS3541</name>
</gene>
<keyword evidence="4" id="KW-1185">Reference proteome</keyword>
<protein>
    <submittedName>
        <fullName evidence="3">Uncharacterized protein</fullName>
    </submittedName>
</protein>
<feature type="signal peptide" evidence="2">
    <location>
        <begin position="1"/>
        <end position="26"/>
    </location>
</feature>
<evidence type="ECO:0000313" key="3">
    <source>
        <dbReference type="EMBL" id="CAK1543745.1"/>
    </source>
</evidence>
<evidence type="ECO:0000256" key="2">
    <source>
        <dbReference type="SAM" id="SignalP"/>
    </source>
</evidence>
<dbReference type="EMBL" id="CAVLEF010000005">
    <property type="protein sequence ID" value="CAK1543745.1"/>
    <property type="molecule type" value="Genomic_DNA"/>
</dbReference>
<accession>A0AAV1J712</accession>